<sequence>MYYMTVGCNQGTEAVIHSLARPNANILLPRPSYAHFEARSIFSGLEFRKYDLLPEKEWEIDLQGIEAMSDENTVAMVIINPNNPCGNVYSHYHLKKVAETARKLRIMVIADEVYRETIYGDNPFVPMGKFSLIAPVITLGSISKGWIVPGWRIGWIALNDPRGLLKSTGTWIRITIGVEAQMLEDALERLNGFCKRYQKKT</sequence>
<dbReference type="InterPro" id="IPR004839">
    <property type="entry name" value="Aminotransferase_I/II_large"/>
</dbReference>
<dbReference type="GO" id="GO:0006572">
    <property type="term" value="P:L-tyrosine catabolic process"/>
    <property type="evidence" value="ECO:0007669"/>
    <property type="project" value="TreeGrafter"/>
</dbReference>
<evidence type="ECO:0000259" key="1">
    <source>
        <dbReference type="Pfam" id="PF00155"/>
    </source>
</evidence>
<evidence type="ECO:0000313" key="2">
    <source>
        <dbReference type="EMBL" id="KAF2584718.1"/>
    </source>
</evidence>
<dbReference type="AlphaFoldDB" id="A0A8S9JSP3"/>
<name>A0A8S9JSP3_BRACR</name>
<dbReference type="InterPro" id="IPR015421">
    <property type="entry name" value="PyrdxlP-dep_Trfase_major"/>
</dbReference>
<dbReference type="InterPro" id="IPR015424">
    <property type="entry name" value="PyrdxlP-dep_Trfase"/>
</dbReference>
<dbReference type="SUPFAM" id="SSF53383">
    <property type="entry name" value="PLP-dependent transferases"/>
    <property type="match status" value="1"/>
</dbReference>
<dbReference type="EMBL" id="QGKY02000246">
    <property type="protein sequence ID" value="KAF2584718.1"/>
    <property type="molecule type" value="Genomic_DNA"/>
</dbReference>
<dbReference type="GO" id="GO:0030170">
    <property type="term" value="F:pyridoxal phosphate binding"/>
    <property type="evidence" value="ECO:0007669"/>
    <property type="project" value="InterPro"/>
</dbReference>
<dbReference type="Pfam" id="PF00155">
    <property type="entry name" value="Aminotran_1_2"/>
    <property type="match status" value="1"/>
</dbReference>
<dbReference type="Gene3D" id="3.40.640.10">
    <property type="entry name" value="Type I PLP-dependent aspartate aminotransferase-like (Major domain)"/>
    <property type="match status" value="1"/>
</dbReference>
<dbReference type="CDD" id="cd00609">
    <property type="entry name" value="AAT_like"/>
    <property type="match status" value="1"/>
</dbReference>
<accession>A0A8S9JSP3</accession>
<dbReference type="PANTHER" id="PTHR45744">
    <property type="entry name" value="TYROSINE AMINOTRANSFERASE"/>
    <property type="match status" value="1"/>
</dbReference>
<proteinExistence type="predicted"/>
<dbReference type="PANTHER" id="PTHR45744:SF31">
    <property type="entry name" value="AMINOTRANSFERASE CLASS I_CLASSII DOMAIN-CONTAINING PROTEIN"/>
    <property type="match status" value="1"/>
</dbReference>
<reference evidence="2" key="1">
    <citation type="submission" date="2019-12" db="EMBL/GenBank/DDBJ databases">
        <title>Genome sequencing and annotation of Brassica cretica.</title>
        <authorList>
            <person name="Studholme D.J."/>
            <person name="Sarris P.F."/>
        </authorList>
    </citation>
    <scope>NUCLEOTIDE SEQUENCE</scope>
    <source>
        <strain evidence="2">PFS-102/07</strain>
        <tissue evidence="2">Leaf</tissue>
    </source>
</reference>
<protein>
    <recommendedName>
        <fullName evidence="1">Aminotransferase class I/classII large domain-containing protein</fullName>
    </recommendedName>
</protein>
<dbReference type="GO" id="GO:0005829">
    <property type="term" value="C:cytosol"/>
    <property type="evidence" value="ECO:0007669"/>
    <property type="project" value="TreeGrafter"/>
</dbReference>
<dbReference type="GO" id="GO:0004838">
    <property type="term" value="F:L-tyrosine-2-oxoglutarate transaminase activity"/>
    <property type="evidence" value="ECO:0007669"/>
    <property type="project" value="TreeGrafter"/>
</dbReference>
<gene>
    <name evidence="2" type="ORF">F2Q70_00034458</name>
</gene>
<comment type="caution">
    <text evidence="2">The sequence shown here is derived from an EMBL/GenBank/DDBJ whole genome shotgun (WGS) entry which is preliminary data.</text>
</comment>
<organism evidence="2">
    <name type="scientific">Brassica cretica</name>
    <name type="common">Mustard</name>
    <dbReference type="NCBI Taxonomy" id="69181"/>
    <lineage>
        <taxon>Eukaryota</taxon>
        <taxon>Viridiplantae</taxon>
        <taxon>Streptophyta</taxon>
        <taxon>Embryophyta</taxon>
        <taxon>Tracheophyta</taxon>
        <taxon>Spermatophyta</taxon>
        <taxon>Magnoliopsida</taxon>
        <taxon>eudicotyledons</taxon>
        <taxon>Gunneridae</taxon>
        <taxon>Pentapetalae</taxon>
        <taxon>rosids</taxon>
        <taxon>malvids</taxon>
        <taxon>Brassicales</taxon>
        <taxon>Brassicaceae</taxon>
        <taxon>Brassiceae</taxon>
        <taxon>Brassica</taxon>
    </lineage>
</organism>
<feature type="domain" description="Aminotransferase class I/classII large" evidence="1">
    <location>
        <begin position="4"/>
        <end position="160"/>
    </location>
</feature>